<dbReference type="Proteomes" id="UP000044938">
    <property type="component" value="Unassembled WGS sequence"/>
</dbReference>
<proteinExistence type="predicted"/>
<dbReference type="AlphaFoldDB" id="A0A655J723"/>
<dbReference type="Proteomes" id="UP000050164">
    <property type="component" value="Unassembled WGS sequence"/>
</dbReference>
<evidence type="ECO:0000313" key="4">
    <source>
        <dbReference type="Proteomes" id="UP000050164"/>
    </source>
</evidence>
<evidence type="ECO:0000313" key="1">
    <source>
        <dbReference type="EMBL" id="CKU36590.1"/>
    </source>
</evidence>
<evidence type="ECO:0000313" key="3">
    <source>
        <dbReference type="Proteomes" id="UP000044938"/>
    </source>
</evidence>
<gene>
    <name evidence="2" type="ORF">ERS007720_02667</name>
    <name evidence="1" type="ORF">ERS027659_05183</name>
</gene>
<organism evidence="2 3">
    <name type="scientific">Mycobacterium tuberculosis</name>
    <dbReference type="NCBI Taxonomy" id="1773"/>
    <lineage>
        <taxon>Bacteria</taxon>
        <taxon>Bacillati</taxon>
        <taxon>Actinomycetota</taxon>
        <taxon>Actinomycetes</taxon>
        <taxon>Mycobacteriales</taxon>
        <taxon>Mycobacteriaceae</taxon>
        <taxon>Mycobacterium</taxon>
        <taxon>Mycobacterium tuberculosis complex</taxon>
    </lineage>
</organism>
<protein>
    <submittedName>
        <fullName evidence="2">Uncharacterized protein</fullName>
    </submittedName>
</protein>
<reference evidence="3 4" key="1">
    <citation type="submission" date="2015-03" db="EMBL/GenBank/DDBJ databases">
        <authorList>
            <consortium name="Pathogen Informatics"/>
        </authorList>
    </citation>
    <scope>NUCLEOTIDE SEQUENCE [LARGE SCALE GENOMIC DNA]</scope>
    <source>
        <strain evidence="1 4">Bir 185</strain>
        <strain evidence="2 3">M09401471</strain>
    </source>
</reference>
<evidence type="ECO:0000313" key="2">
    <source>
        <dbReference type="EMBL" id="COW45100.1"/>
    </source>
</evidence>
<name>A0A655J723_MYCTX</name>
<dbReference type="EMBL" id="CSAJ01000358">
    <property type="protein sequence ID" value="COW45100.1"/>
    <property type="molecule type" value="Genomic_DNA"/>
</dbReference>
<sequence length="73" mass="7313">MLGGSALTAGRIGQASWWHQSSSARLSDVDCPFTTTLLLPGSSGAAVLGCVVAIQWWVCCQGVVGMVGCGSGG</sequence>
<accession>A0A655J723</accession>
<dbReference type="EMBL" id="CNFT01002560">
    <property type="protein sequence ID" value="CKU36590.1"/>
    <property type="molecule type" value="Genomic_DNA"/>
</dbReference>